<dbReference type="EMBL" id="NTFS01000008">
    <property type="protein sequence ID" value="PAX60510.1"/>
    <property type="molecule type" value="Genomic_DNA"/>
</dbReference>
<keyword evidence="2" id="KW-1185">Reference proteome</keyword>
<comment type="caution">
    <text evidence="1">The sequence shown here is derived from an EMBL/GenBank/DDBJ whole genome shotgun (WGS) entry which is preliminary data.</text>
</comment>
<dbReference type="AlphaFoldDB" id="A0A2A2TPY3"/>
<name>A0A2A2TPY3_9CYAN</name>
<evidence type="ECO:0000313" key="1">
    <source>
        <dbReference type="EMBL" id="PAX60510.1"/>
    </source>
</evidence>
<organism evidence="1 2">
    <name type="scientific">Brunnivagina elsteri CCALA 953</name>
    <dbReference type="NCBI Taxonomy" id="987040"/>
    <lineage>
        <taxon>Bacteria</taxon>
        <taxon>Bacillati</taxon>
        <taxon>Cyanobacteriota</taxon>
        <taxon>Cyanophyceae</taxon>
        <taxon>Nostocales</taxon>
        <taxon>Calotrichaceae</taxon>
        <taxon>Brunnivagina</taxon>
    </lineage>
</organism>
<evidence type="ECO:0000313" key="2">
    <source>
        <dbReference type="Proteomes" id="UP000218238"/>
    </source>
</evidence>
<protein>
    <submittedName>
        <fullName evidence="1">Uncharacterized protein</fullName>
    </submittedName>
</protein>
<sequence length="91" mass="10953">MAEVLNQPQFQVLTHRNTGEKTGRIYFPALFLAEFYRVVINWLKYSNINFDSRDIKEYGDGSFRLYFKTYKEPELAYFRLIQMAERGLDIR</sequence>
<reference evidence="1 2" key="1">
    <citation type="submission" date="2017-08" db="EMBL/GenBank/DDBJ databases">
        <title>Draft genome sequence of filamentous cyanobacterium Calothrix elsteri CCALA 953.</title>
        <authorList>
            <person name="Gagunashvili A.N."/>
            <person name="Elster J."/>
            <person name="Andresson O.S."/>
        </authorList>
    </citation>
    <scope>NUCLEOTIDE SEQUENCE [LARGE SCALE GENOMIC DNA]</scope>
    <source>
        <strain evidence="1 2">CCALA 953</strain>
    </source>
</reference>
<dbReference type="Proteomes" id="UP000218238">
    <property type="component" value="Unassembled WGS sequence"/>
</dbReference>
<proteinExistence type="predicted"/>
<accession>A0A2A2TPY3</accession>
<dbReference type="OrthoDB" id="515867at2"/>
<gene>
    <name evidence="1" type="ORF">CK510_01490</name>
</gene>
<dbReference type="RefSeq" id="WP_095719995.1">
    <property type="nucleotide sequence ID" value="NZ_NTFS01000008.1"/>
</dbReference>